<dbReference type="InterPro" id="IPR018060">
    <property type="entry name" value="HTH_AraC"/>
</dbReference>
<accession>A0A1V3C8T9</accession>
<dbReference type="OrthoDB" id="9803764at2"/>
<dbReference type="EMBL" id="MCOK01000001">
    <property type="protein sequence ID" value="OOC57113.1"/>
    <property type="molecule type" value="Genomic_DNA"/>
</dbReference>
<dbReference type="PANTHER" id="PTHR43130">
    <property type="entry name" value="ARAC-FAMILY TRANSCRIPTIONAL REGULATOR"/>
    <property type="match status" value="1"/>
</dbReference>
<dbReference type="GO" id="GO:0043565">
    <property type="term" value="F:sequence-specific DNA binding"/>
    <property type="evidence" value="ECO:0007669"/>
    <property type="project" value="InterPro"/>
</dbReference>
<dbReference type="AlphaFoldDB" id="A0A1V3C8T9"/>
<dbReference type="SUPFAM" id="SSF52317">
    <property type="entry name" value="Class I glutamine amidotransferase-like"/>
    <property type="match status" value="1"/>
</dbReference>
<sequence>MVHEVVVVVFDGVQSLDVTGPLEVFSGAAREPGACYRVRTASLGGGPVTCSNGLVLVPSAALEEVEGVDTLVVPGGEGARRGDGALVEWLRGRCGDAGRVVSVCTGAFLLARAGVLDGLRATTHWAHCERLAREFPRVRVDPEPIFVRQGRVVTSAGVSAGIDMALALVEEDLGRQVALTVARYLVVFLRRPGNQAQFSAPLSAQVAQRPAVREVQHWVVEHPEGEASVEALARRVGLSPRQFARVFAREVGCTPGRYVERVRLEAARRWLEESDAGVVAVARRCGFASAEVMRRAFVRALGCSPAQYRERFRPQGV</sequence>
<gene>
    <name evidence="4" type="ORF">NOSIN_09520</name>
</gene>
<dbReference type="InterPro" id="IPR029062">
    <property type="entry name" value="Class_I_gatase-like"/>
</dbReference>
<keyword evidence="1" id="KW-0805">Transcription regulation</keyword>
<organism evidence="4 5">
    <name type="scientific">Nocardiopsis sinuspersici</name>
    <dbReference type="NCBI Taxonomy" id="501010"/>
    <lineage>
        <taxon>Bacteria</taxon>
        <taxon>Bacillati</taxon>
        <taxon>Actinomycetota</taxon>
        <taxon>Actinomycetes</taxon>
        <taxon>Streptosporangiales</taxon>
        <taxon>Nocardiopsidaceae</taxon>
        <taxon>Nocardiopsis</taxon>
    </lineage>
</organism>
<keyword evidence="2" id="KW-0804">Transcription</keyword>
<dbReference type="InterPro" id="IPR002818">
    <property type="entry name" value="DJ-1/PfpI"/>
</dbReference>
<dbReference type="PROSITE" id="PS01124">
    <property type="entry name" value="HTH_ARAC_FAMILY_2"/>
    <property type="match status" value="1"/>
</dbReference>
<dbReference type="Pfam" id="PF12833">
    <property type="entry name" value="HTH_18"/>
    <property type="match status" value="1"/>
</dbReference>
<proteinExistence type="predicted"/>
<dbReference type="SUPFAM" id="SSF46689">
    <property type="entry name" value="Homeodomain-like"/>
    <property type="match status" value="2"/>
</dbReference>
<dbReference type="InterPro" id="IPR052158">
    <property type="entry name" value="INH-QAR"/>
</dbReference>
<evidence type="ECO:0000313" key="4">
    <source>
        <dbReference type="EMBL" id="OOC57113.1"/>
    </source>
</evidence>
<evidence type="ECO:0000256" key="2">
    <source>
        <dbReference type="ARBA" id="ARBA00023163"/>
    </source>
</evidence>
<dbReference type="InterPro" id="IPR009057">
    <property type="entry name" value="Homeodomain-like_sf"/>
</dbReference>
<dbReference type="SMART" id="SM00342">
    <property type="entry name" value="HTH_ARAC"/>
    <property type="match status" value="1"/>
</dbReference>
<dbReference type="PANTHER" id="PTHR43130:SF3">
    <property type="entry name" value="HTH-TYPE TRANSCRIPTIONAL REGULATOR RV1931C"/>
    <property type="match status" value="1"/>
</dbReference>
<dbReference type="Gene3D" id="1.10.10.60">
    <property type="entry name" value="Homeodomain-like"/>
    <property type="match status" value="1"/>
</dbReference>
<dbReference type="Proteomes" id="UP000189004">
    <property type="component" value="Unassembled WGS sequence"/>
</dbReference>
<protein>
    <submittedName>
        <fullName evidence="4">AraC family transcriptional regulator</fullName>
    </submittedName>
</protein>
<dbReference type="Gene3D" id="3.40.50.880">
    <property type="match status" value="1"/>
</dbReference>
<comment type="caution">
    <text evidence="4">The sequence shown here is derived from an EMBL/GenBank/DDBJ whole genome shotgun (WGS) entry which is preliminary data.</text>
</comment>
<evidence type="ECO:0000256" key="1">
    <source>
        <dbReference type="ARBA" id="ARBA00023015"/>
    </source>
</evidence>
<dbReference type="CDD" id="cd03137">
    <property type="entry name" value="GATase1_AraC_1"/>
    <property type="match status" value="1"/>
</dbReference>
<reference evidence="5" key="1">
    <citation type="submission" date="2016-08" db="EMBL/GenBank/DDBJ databases">
        <authorList>
            <person name="Tokovenko B."/>
            <person name="Kalinowski J."/>
        </authorList>
    </citation>
    <scope>NUCLEOTIDE SEQUENCE [LARGE SCALE GENOMIC DNA]</scope>
    <source>
        <strain evidence="5">UTMC102</strain>
    </source>
</reference>
<feature type="domain" description="HTH araC/xylS-type" evidence="3">
    <location>
        <begin position="213"/>
        <end position="311"/>
    </location>
</feature>
<dbReference type="GO" id="GO:0003700">
    <property type="term" value="F:DNA-binding transcription factor activity"/>
    <property type="evidence" value="ECO:0007669"/>
    <property type="project" value="InterPro"/>
</dbReference>
<keyword evidence="5" id="KW-1185">Reference proteome</keyword>
<name>A0A1V3C8T9_9ACTN</name>
<dbReference type="STRING" id="501010.NOSIN_09520"/>
<evidence type="ECO:0000313" key="5">
    <source>
        <dbReference type="Proteomes" id="UP000189004"/>
    </source>
</evidence>
<dbReference type="Pfam" id="PF01965">
    <property type="entry name" value="DJ-1_PfpI"/>
    <property type="match status" value="1"/>
</dbReference>
<evidence type="ECO:0000259" key="3">
    <source>
        <dbReference type="PROSITE" id="PS01124"/>
    </source>
</evidence>
<dbReference type="RefSeq" id="WP_077693516.1">
    <property type="nucleotide sequence ID" value="NZ_MCOK01000001.1"/>
</dbReference>